<keyword evidence="2 8" id="KW-0436">Ligase</keyword>
<dbReference type="GO" id="GO:0006189">
    <property type="term" value="P:'de novo' IMP biosynthetic process"/>
    <property type="evidence" value="ECO:0007669"/>
    <property type="project" value="UniProtKB-UniRule"/>
</dbReference>
<keyword evidence="3 8" id="KW-0547">Nucleotide-binding</keyword>
<dbReference type="Pfam" id="PF13507">
    <property type="entry name" value="GATase_5"/>
    <property type="match status" value="1"/>
</dbReference>
<dbReference type="RefSeq" id="WP_013048550.1">
    <property type="nucleotide sequence ID" value="NC_014011.1"/>
</dbReference>
<dbReference type="GO" id="GO:0005524">
    <property type="term" value="F:ATP binding"/>
    <property type="evidence" value="ECO:0007669"/>
    <property type="project" value="UniProtKB-KW"/>
</dbReference>
<feature type="active site" description="Nucleophile" evidence="8">
    <location>
        <position position="87"/>
    </location>
</feature>
<keyword evidence="10" id="KW-1185">Reference proteome</keyword>
<dbReference type="EMBL" id="CP001997">
    <property type="protein sequence ID" value="ADE57287.1"/>
    <property type="molecule type" value="Genomic_DNA"/>
</dbReference>
<evidence type="ECO:0000256" key="7">
    <source>
        <dbReference type="ARBA" id="ARBA00022962"/>
    </source>
</evidence>
<comment type="subcellular location">
    <subcellularLocation>
        <location evidence="8">Cytoplasm</location>
    </subcellularLocation>
</comment>
<evidence type="ECO:0000313" key="9">
    <source>
        <dbReference type="EMBL" id="ADE57287.1"/>
    </source>
</evidence>
<organism evidence="9 10">
    <name type="scientific">Aminobacterium colombiense (strain DSM 12261 / ALA-1)</name>
    <dbReference type="NCBI Taxonomy" id="572547"/>
    <lineage>
        <taxon>Bacteria</taxon>
        <taxon>Thermotogati</taxon>
        <taxon>Synergistota</taxon>
        <taxon>Synergistia</taxon>
        <taxon>Synergistales</taxon>
        <taxon>Aminobacteriaceae</taxon>
        <taxon>Aminobacterium</taxon>
    </lineage>
</organism>
<dbReference type="InterPro" id="IPR010075">
    <property type="entry name" value="PRibForGlyAmidine_synth_PurQ"/>
</dbReference>
<accession>D5EFF5</accession>
<keyword evidence="4 8" id="KW-0658">Purine biosynthesis</keyword>
<comment type="pathway">
    <text evidence="8">Purine metabolism; IMP biosynthesis via de novo pathway; 5-amino-1-(5-phospho-D-ribosyl)imidazole from N(2)-formyl-N(1)-(5-phospho-D-ribosyl)glycinamide: step 1/2.</text>
</comment>
<protein>
    <recommendedName>
        <fullName evidence="8">Phosphoribosylformylglycinamidine synthase subunit PurQ</fullName>
        <shortName evidence="8">FGAM synthase</shortName>
        <ecNumber evidence="8">6.3.5.3</ecNumber>
    </recommendedName>
    <alternativeName>
        <fullName evidence="8">Formylglycinamide ribonucleotide amidotransferase subunit I</fullName>
        <shortName evidence="8">FGAR amidotransferase I</shortName>
        <shortName evidence="8">FGAR-AT I</shortName>
    </alternativeName>
    <alternativeName>
        <fullName evidence="8">Glutaminase PurQ</fullName>
        <ecNumber evidence="8">3.5.1.2</ecNumber>
    </alternativeName>
    <alternativeName>
        <fullName evidence="8">Phosphoribosylformylglycinamidine synthase subunit I</fullName>
    </alternativeName>
</protein>
<dbReference type="PROSITE" id="PS51273">
    <property type="entry name" value="GATASE_TYPE_1"/>
    <property type="match status" value="1"/>
</dbReference>
<feature type="active site" evidence="8">
    <location>
        <position position="204"/>
    </location>
</feature>
<evidence type="ECO:0000256" key="2">
    <source>
        <dbReference type="ARBA" id="ARBA00022598"/>
    </source>
</evidence>
<dbReference type="PANTHER" id="PTHR47552">
    <property type="entry name" value="PHOSPHORIBOSYLFORMYLGLYCINAMIDINE SYNTHASE SUBUNIT PURQ"/>
    <property type="match status" value="1"/>
</dbReference>
<dbReference type="GO" id="GO:0005737">
    <property type="term" value="C:cytoplasm"/>
    <property type="evidence" value="ECO:0007669"/>
    <property type="project" value="UniProtKB-SubCell"/>
</dbReference>
<comment type="subunit">
    <text evidence="8">Part of the FGAM synthase complex composed of 1 PurL, 1 PurQ and 2 PurS subunits.</text>
</comment>
<dbReference type="NCBIfam" id="NF002957">
    <property type="entry name" value="PRK03619.1"/>
    <property type="match status" value="1"/>
</dbReference>
<dbReference type="GO" id="GO:0004359">
    <property type="term" value="F:glutaminase activity"/>
    <property type="evidence" value="ECO:0007669"/>
    <property type="project" value="UniProtKB-EC"/>
</dbReference>
<dbReference type="PANTHER" id="PTHR47552:SF1">
    <property type="entry name" value="PHOSPHORIBOSYLFORMYLGLYCINAMIDINE SYNTHASE SUBUNIT PURQ"/>
    <property type="match status" value="1"/>
</dbReference>
<dbReference type="AlphaFoldDB" id="D5EFF5"/>
<keyword evidence="1 8" id="KW-0963">Cytoplasm</keyword>
<dbReference type="EC" id="3.5.1.2" evidence="8"/>
<keyword evidence="6 8" id="KW-0067">ATP-binding</keyword>
<dbReference type="OrthoDB" id="9804441at2"/>
<evidence type="ECO:0000256" key="6">
    <source>
        <dbReference type="ARBA" id="ARBA00022840"/>
    </source>
</evidence>
<reference evidence="9 10" key="1">
    <citation type="journal article" date="2010" name="Stand. Genomic Sci.">
        <title>Complete genome sequence of Aminobacterium colombiense type strain (ALA-1).</title>
        <authorList>
            <person name="Chertkov O."/>
            <person name="Sikorski J."/>
            <person name="Brambilla E."/>
            <person name="Lapidus A."/>
            <person name="Copeland A."/>
            <person name="Glavina Del Rio T."/>
            <person name="Nolan M."/>
            <person name="Lucas S."/>
            <person name="Tice H."/>
            <person name="Cheng J.F."/>
            <person name="Han C."/>
            <person name="Detter J.C."/>
            <person name="Bruce D."/>
            <person name="Tapia R."/>
            <person name="Goodwin L."/>
            <person name="Pitluck S."/>
            <person name="Liolios K."/>
            <person name="Ivanova N."/>
            <person name="Mavromatis K."/>
            <person name="Ovchinnikova G."/>
            <person name="Pati A."/>
            <person name="Chen A."/>
            <person name="Palaniappan K."/>
            <person name="Land M."/>
            <person name="Hauser L."/>
            <person name="Chang Y.J."/>
            <person name="Jeffries C.D."/>
            <person name="Spring S."/>
            <person name="Rohde M."/>
            <person name="Goker M."/>
            <person name="Bristow J."/>
            <person name="Eisen J.A."/>
            <person name="Markowitz V."/>
            <person name="Hugenholtz P."/>
            <person name="Kyrpides N.C."/>
            <person name="Klenk H.P."/>
        </authorList>
    </citation>
    <scope>NUCLEOTIDE SEQUENCE [LARGE SCALE GENOMIC DNA]</scope>
    <source>
        <strain evidence="10">DSM 12261 / ALA-1</strain>
    </source>
</reference>
<dbReference type="KEGG" id="aco:Amico_1164"/>
<evidence type="ECO:0000256" key="3">
    <source>
        <dbReference type="ARBA" id="ARBA00022741"/>
    </source>
</evidence>
<dbReference type="UniPathway" id="UPA00074">
    <property type="reaction ID" value="UER00128"/>
</dbReference>
<comment type="function">
    <text evidence="8">Part of the phosphoribosylformylglycinamidine synthase complex involved in the purines biosynthetic pathway. Catalyzes the ATP-dependent conversion of formylglycinamide ribonucleotide (FGAR) and glutamine to yield formylglycinamidine ribonucleotide (FGAM) and glutamate. The FGAM synthase complex is composed of three subunits. PurQ produces an ammonia molecule by converting glutamine to glutamate. PurL transfers the ammonia molecule to FGAR to form FGAM in an ATP-dependent manner. PurS interacts with PurQ and PurL and is thought to assist in the transfer of the ammonia molecule from PurQ to PurL.</text>
</comment>
<evidence type="ECO:0000313" key="10">
    <source>
        <dbReference type="Proteomes" id="UP000002366"/>
    </source>
</evidence>
<evidence type="ECO:0000256" key="5">
    <source>
        <dbReference type="ARBA" id="ARBA00022801"/>
    </source>
</evidence>
<dbReference type="NCBIfam" id="TIGR01737">
    <property type="entry name" value="FGAM_synth_I"/>
    <property type="match status" value="1"/>
</dbReference>
<evidence type="ECO:0000256" key="8">
    <source>
        <dbReference type="HAMAP-Rule" id="MF_00421"/>
    </source>
</evidence>
<dbReference type="PIRSF" id="PIRSF001586">
    <property type="entry name" value="FGAM_synth_I"/>
    <property type="match status" value="1"/>
</dbReference>
<dbReference type="GO" id="GO:0004642">
    <property type="term" value="F:phosphoribosylformylglycinamidine synthase activity"/>
    <property type="evidence" value="ECO:0007669"/>
    <property type="project" value="UniProtKB-UniRule"/>
</dbReference>
<dbReference type="SMART" id="SM01211">
    <property type="entry name" value="GATase_5"/>
    <property type="match status" value="1"/>
</dbReference>
<dbReference type="STRING" id="572547.Amico_1164"/>
<evidence type="ECO:0000256" key="1">
    <source>
        <dbReference type="ARBA" id="ARBA00022490"/>
    </source>
</evidence>
<dbReference type="eggNOG" id="COG0047">
    <property type="taxonomic scope" value="Bacteria"/>
</dbReference>
<feature type="active site" evidence="8">
    <location>
        <position position="206"/>
    </location>
</feature>
<evidence type="ECO:0000256" key="4">
    <source>
        <dbReference type="ARBA" id="ARBA00022755"/>
    </source>
</evidence>
<name>D5EFF5_AMICL</name>
<keyword evidence="7 8" id="KW-0315">Glutamine amidotransferase</keyword>
<dbReference type="HOGENOM" id="CLU_001031_3_1_0"/>
<comment type="catalytic activity">
    <reaction evidence="8">
        <text>N(2)-formyl-N(1)-(5-phospho-beta-D-ribosyl)glycinamide + L-glutamine + ATP + H2O = 2-formamido-N(1)-(5-O-phospho-beta-D-ribosyl)acetamidine + L-glutamate + ADP + phosphate + H(+)</text>
        <dbReference type="Rhea" id="RHEA:17129"/>
        <dbReference type="ChEBI" id="CHEBI:15377"/>
        <dbReference type="ChEBI" id="CHEBI:15378"/>
        <dbReference type="ChEBI" id="CHEBI:29985"/>
        <dbReference type="ChEBI" id="CHEBI:30616"/>
        <dbReference type="ChEBI" id="CHEBI:43474"/>
        <dbReference type="ChEBI" id="CHEBI:58359"/>
        <dbReference type="ChEBI" id="CHEBI:147286"/>
        <dbReference type="ChEBI" id="CHEBI:147287"/>
        <dbReference type="ChEBI" id="CHEBI:456216"/>
        <dbReference type="EC" id="6.3.5.3"/>
    </reaction>
</comment>
<dbReference type="SUPFAM" id="SSF52317">
    <property type="entry name" value="Class I glutamine amidotransferase-like"/>
    <property type="match status" value="1"/>
</dbReference>
<dbReference type="CDD" id="cd01740">
    <property type="entry name" value="GATase1_FGAR_AT"/>
    <property type="match status" value="1"/>
</dbReference>
<dbReference type="Proteomes" id="UP000002366">
    <property type="component" value="Chromosome"/>
</dbReference>
<dbReference type="Gene3D" id="3.40.50.880">
    <property type="match status" value="1"/>
</dbReference>
<keyword evidence="5 8" id="KW-0378">Hydrolase</keyword>
<dbReference type="HAMAP" id="MF_00421">
    <property type="entry name" value="PurQ"/>
    <property type="match status" value="1"/>
</dbReference>
<comment type="catalytic activity">
    <reaction evidence="8">
        <text>L-glutamine + H2O = L-glutamate + NH4(+)</text>
        <dbReference type="Rhea" id="RHEA:15889"/>
        <dbReference type="ChEBI" id="CHEBI:15377"/>
        <dbReference type="ChEBI" id="CHEBI:28938"/>
        <dbReference type="ChEBI" id="CHEBI:29985"/>
        <dbReference type="ChEBI" id="CHEBI:58359"/>
        <dbReference type="EC" id="3.5.1.2"/>
    </reaction>
</comment>
<gene>
    <name evidence="8" type="primary">purQ</name>
    <name evidence="9" type="ordered locus">Amico_1164</name>
</gene>
<sequence length="235" mass="26076">MKACVVVFPGSNCDQDVVYALRHVVQATVETVWHKEKNLPANTDLVVLPGGYSYGDYLRTGAMAARSPIMDAIREYSEKGGLLLGICNGFQILTEAGLLPGVLLANKFLRFICSPCYLKVERNDTPFTLRYSKGQIVQFPIAHHEGLFYLPEEDLKVLEKNNQVVFRYASRDGEIAEQHNPNGALHHIAGITNEKGNILGLMPHPERASELLLGGDDGAVMWQSIKAWIKKEGVR</sequence>
<proteinExistence type="inferred from homology"/>
<dbReference type="EC" id="6.3.5.3" evidence="8"/>
<dbReference type="InterPro" id="IPR029062">
    <property type="entry name" value="Class_I_gatase-like"/>
</dbReference>